<dbReference type="Gene3D" id="3.40.50.300">
    <property type="entry name" value="P-loop containing nucleotide triphosphate hydrolases"/>
    <property type="match status" value="2"/>
</dbReference>
<dbReference type="InterPro" id="IPR050388">
    <property type="entry name" value="ABC_Ni/Peptide_Import"/>
</dbReference>
<dbReference type="InterPro" id="IPR027417">
    <property type="entry name" value="P-loop_NTPase"/>
</dbReference>
<gene>
    <name evidence="10" type="ORF">H0193_00950</name>
</gene>
<evidence type="ECO:0000313" key="11">
    <source>
        <dbReference type="Proteomes" id="UP000523682"/>
    </source>
</evidence>
<dbReference type="NCBIfam" id="TIGR01727">
    <property type="entry name" value="oligo_HPY"/>
    <property type="match status" value="1"/>
</dbReference>
<feature type="domain" description="ABC transporter" evidence="9">
    <location>
        <begin position="379"/>
        <end position="628"/>
    </location>
</feature>
<keyword evidence="5" id="KW-0547">Nucleotide-binding</keyword>
<proteinExistence type="inferred from homology"/>
<evidence type="ECO:0000256" key="3">
    <source>
        <dbReference type="ARBA" id="ARBA00022448"/>
    </source>
</evidence>
<dbReference type="PROSITE" id="PS00211">
    <property type="entry name" value="ABC_TRANSPORTER_1"/>
    <property type="match status" value="2"/>
</dbReference>
<comment type="caution">
    <text evidence="10">The sequence shown here is derived from an EMBL/GenBank/DDBJ whole genome shotgun (WGS) entry which is preliminary data.</text>
</comment>
<dbReference type="RefSeq" id="WP_181888157.1">
    <property type="nucleotide sequence ID" value="NZ_JACDTZ010000001.1"/>
</dbReference>
<evidence type="ECO:0000313" key="10">
    <source>
        <dbReference type="EMBL" id="MBA5243398.1"/>
    </source>
</evidence>
<evidence type="ECO:0000256" key="5">
    <source>
        <dbReference type="ARBA" id="ARBA00022741"/>
    </source>
</evidence>
<dbReference type="InterPro" id="IPR003439">
    <property type="entry name" value="ABC_transporter-like_ATP-bd"/>
</dbReference>
<dbReference type="AlphaFoldDB" id="A0A7W2E955"/>
<sequence>MTTSIHNPGGAGFGGAAPTPTGDPVLSVRDLHVSFPSEAGVVRAVRGVDFDLYPGRTLGIVGESGSGKSVTSLAVMGLLPEYANVTGSVKFAGDELLGKSDNAMSKIRGNGIGMIFQDPLSALTPVYDIGTQLVEAIQAHNSISKSKAMDRAAELLDLVGIPEPKKRLRSFPHEFSGGMRQRVVIAIAIANNPKVLIADEPTTALDVTIQAQILEVIKKAQRETGAACIMITHDMGVVAGTADDVLVMYGGRPVERAEVHELFGNPKMPYSVGLLGSTPRVDQPSTEPLTYIEGNPPMLIDVADRCQFAPRCPIAVDECLAKEPALIPDKGDDDEHLVACIRRDEIVEGKISGKPLFPAPKLPENKYAGIPREDREITLEVENLHREFPLTKGALVKRRIGTVHAVKNISFDVRAGECMAIVGESGSGKTTTLLEIMNLEPEPDSRIVICGQDAAKMNTAQRREARKNIQMVFQDPMSSLNPRMTVKEIIQEPLDALGYEGDKDARISELMRTVGLDAKQLDRFPGHFSGGQRQRIGIARALATNPSVIVLDEPVSALDVSIQAGVINLLDSLKRKLGLSYLFVAHDLSVVRHLSDRVAVMYKGDFVEFGETDDVFDNPQHPYTKALLSAIPIPDPDAERARERTVYKPEEVTPS</sequence>
<evidence type="ECO:0000256" key="4">
    <source>
        <dbReference type="ARBA" id="ARBA00022475"/>
    </source>
</evidence>
<evidence type="ECO:0000259" key="9">
    <source>
        <dbReference type="PROSITE" id="PS50893"/>
    </source>
</evidence>
<comment type="similarity">
    <text evidence="2">Belongs to the ABC transporter superfamily.</text>
</comment>
<dbReference type="NCBIfam" id="NF007739">
    <property type="entry name" value="PRK10419.1"/>
    <property type="match status" value="2"/>
</dbReference>
<dbReference type="Pfam" id="PF08352">
    <property type="entry name" value="oligo_HPY"/>
    <property type="match status" value="2"/>
</dbReference>
<dbReference type="InterPro" id="IPR013563">
    <property type="entry name" value="Oligopep_ABC_C"/>
</dbReference>
<dbReference type="GO" id="GO:0005524">
    <property type="term" value="F:ATP binding"/>
    <property type="evidence" value="ECO:0007669"/>
    <property type="project" value="UniProtKB-KW"/>
</dbReference>
<accession>A0A7W2E955</accession>
<feature type="compositionally biased region" description="Basic and acidic residues" evidence="8">
    <location>
        <begin position="637"/>
        <end position="655"/>
    </location>
</feature>
<keyword evidence="4" id="KW-1003">Cell membrane</keyword>
<evidence type="ECO:0000256" key="2">
    <source>
        <dbReference type="ARBA" id="ARBA00005417"/>
    </source>
</evidence>
<dbReference type="SMART" id="SM00382">
    <property type="entry name" value="AAA"/>
    <property type="match status" value="2"/>
</dbReference>
<dbReference type="PANTHER" id="PTHR43297">
    <property type="entry name" value="OLIGOPEPTIDE TRANSPORT ATP-BINDING PROTEIN APPD"/>
    <property type="match status" value="1"/>
</dbReference>
<evidence type="ECO:0000256" key="6">
    <source>
        <dbReference type="ARBA" id="ARBA00022840"/>
    </source>
</evidence>
<keyword evidence="3" id="KW-0813">Transport</keyword>
<dbReference type="CDD" id="cd03257">
    <property type="entry name" value="ABC_NikE_OppD_transporters"/>
    <property type="match status" value="2"/>
</dbReference>
<dbReference type="NCBIfam" id="NF008453">
    <property type="entry name" value="PRK11308.1"/>
    <property type="match status" value="2"/>
</dbReference>
<dbReference type="PANTHER" id="PTHR43297:SF2">
    <property type="entry name" value="DIPEPTIDE TRANSPORT ATP-BINDING PROTEIN DPPD"/>
    <property type="match status" value="1"/>
</dbReference>
<protein>
    <submittedName>
        <fullName evidence="10">ABC transporter ATP-binding protein</fullName>
    </submittedName>
</protein>
<name>A0A7W2E955_9CORY</name>
<dbReference type="InterPro" id="IPR003593">
    <property type="entry name" value="AAA+_ATPase"/>
</dbReference>
<dbReference type="GO" id="GO:0016887">
    <property type="term" value="F:ATP hydrolysis activity"/>
    <property type="evidence" value="ECO:0007669"/>
    <property type="project" value="InterPro"/>
</dbReference>
<keyword evidence="7" id="KW-0472">Membrane</keyword>
<reference evidence="10 11" key="1">
    <citation type="submission" date="2020-07" db="EMBL/GenBank/DDBJ databases">
        <title>Draft genome and description of Corynebacterium haemomassiliense strain Marseile-Q3615 sp. nov.</title>
        <authorList>
            <person name="Boxberger M."/>
            <person name="La Scola B."/>
        </authorList>
    </citation>
    <scope>NUCLEOTIDE SEQUENCE [LARGE SCALE GENOMIC DNA]</scope>
    <source>
        <strain evidence="10 11">Marseille-Q3615</strain>
    </source>
</reference>
<feature type="region of interest" description="Disordered" evidence="8">
    <location>
        <begin position="636"/>
        <end position="655"/>
    </location>
</feature>
<keyword evidence="6 10" id="KW-0067">ATP-binding</keyword>
<dbReference type="FunFam" id="3.40.50.300:FF:000016">
    <property type="entry name" value="Oligopeptide ABC transporter ATP-binding component"/>
    <property type="match status" value="2"/>
</dbReference>
<dbReference type="EMBL" id="JACDTZ010000001">
    <property type="protein sequence ID" value="MBA5243398.1"/>
    <property type="molecule type" value="Genomic_DNA"/>
</dbReference>
<dbReference type="GO" id="GO:0015833">
    <property type="term" value="P:peptide transport"/>
    <property type="evidence" value="ECO:0007669"/>
    <property type="project" value="InterPro"/>
</dbReference>
<feature type="domain" description="ABC transporter" evidence="9">
    <location>
        <begin position="26"/>
        <end position="275"/>
    </location>
</feature>
<comment type="subcellular location">
    <subcellularLocation>
        <location evidence="1">Cell membrane</location>
        <topology evidence="1">Peripheral membrane protein</topology>
    </subcellularLocation>
</comment>
<evidence type="ECO:0000256" key="1">
    <source>
        <dbReference type="ARBA" id="ARBA00004202"/>
    </source>
</evidence>
<dbReference type="SUPFAM" id="SSF52540">
    <property type="entry name" value="P-loop containing nucleoside triphosphate hydrolases"/>
    <property type="match status" value="2"/>
</dbReference>
<keyword evidence="11" id="KW-1185">Reference proteome</keyword>
<dbReference type="GO" id="GO:0005886">
    <property type="term" value="C:plasma membrane"/>
    <property type="evidence" value="ECO:0007669"/>
    <property type="project" value="UniProtKB-SubCell"/>
</dbReference>
<organism evidence="10 11">
    <name type="scientific">Corynebacterium haemomassiliense</name>
    <dbReference type="NCBI Taxonomy" id="2754726"/>
    <lineage>
        <taxon>Bacteria</taxon>
        <taxon>Bacillati</taxon>
        <taxon>Actinomycetota</taxon>
        <taxon>Actinomycetes</taxon>
        <taxon>Mycobacteriales</taxon>
        <taxon>Corynebacteriaceae</taxon>
        <taxon>Corynebacterium</taxon>
    </lineage>
</organism>
<dbReference type="InterPro" id="IPR017871">
    <property type="entry name" value="ABC_transporter-like_CS"/>
</dbReference>
<evidence type="ECO:0000256" key="8">
    <source>
        <dbReference type="SAM" id="MobiDB-lite"/>
    </source>
</evidence>
<evidence type="ECO:0000256" key="7">
    <source>
        <dbReference type="ARBA" id="ARBA00023136"/>
    </source>
</evidence>
<dbReference type="Proteomes" id="UP000523682">
    <property type="component" value="Unassembled WGS sequence"/>
</dbReference>
<dbReference type="PROSITE" id="PS50893">
    <property type="entry name" value="ABC_TRANSPORTER_2"/>
    <property type="match status" value="2"/>
</dbReference>
<dbReference type="Pfam" id="PF00005">
    <property type="entry name" value="ABC_tran"/>
    <property type="match status" value="2"/>
</dbReference>